<keyword evidence="3" id="KW-1185">Reference proteome</keyword>
<evidence type="ECO:0000313" key="2">
    <source>
        <dbReference type="EMBL" id="KAF3549661.1"/>
    </source>
</evidence>
<evidence type="ECO:0000259" key="1">
    <source>
        <dbReference type="Pfam" id="PF13966"/>
    </source>
</evidence>
<feature type="domain" description="Reverse transcriptase zinc-binding" evidence="1">
    <location>
        <begin position="1"/>
        <end position="50"/>
    </location>
</feature>
<proteinExistence type="predicted"/>
<dbReference type="Proteomes" id="UP000266723">
    <property type="component" value="Unassembled WGS sequence"/>
</dbReference>
<organism evidence="2 3">
    <name type="scientific">Brassica cretica</name>
    <name type="common">Mustard</name>
    <dbReference type="NCBI Taxonomy" id="69181"/>
    <lineage>
        <taxon>Eukaryota</taxon>
        <taxon>Viridiplantae</taxon>
        <taxon>Streptophyta</taxon>
        <taxon>Embryophyta</taxon>
        <taxon>Tracheophyta</taxon>
        <taxon>Spermatophyta</taxon>
        <taxon>Magnoliopsida</taxon>
        <taxon>eudicotyledons</taxon>
        <taxon>Gunneridae</taxon>
        <taxon>Pentapetalae</taxon>
        <taxon>rosids</taxon>
        <taxon>malvids</taxon>
        <taxon>Brassicales</taxon>
        <taxon>Brassicaceae</taxon>
        <taxon>Brassiceae</taxon>
        <taxon>Brassica</taxon>
    </lineage>
</organism>
<gene>
    <name evidence="2" type="ORF">DY000_02007835</name>
</gene>
<protein>
    <recommendedName>
        <fullName evidence="1">Reverse transcriptase zinc-binding domain-containing protein</fullName>
    </recommendedName>
</protein>
<comment type="caution">
    <text evidence="2">The sequence shown here is derived from an EMBL/GenBank/DDBJ whole genome shotgun (WGS) entry which is preliminary data.</text>
</comment>
<accession>A0ABQ7CDG0</accession>
<name>A0ABQ7CDG0_BRACR</name>
<dbReference type="Pfam" id="PF13966">
    <property type="entry name" value="zf-RVT"/>
    <property type="match status" value="1"/>
</dbReference>
<dbReference type="EMBL" id="QGKV02000832">
    <property type="protein sequence ID" value="KAF3549661.1"/>
    <property type="molecule type" value="Genomic_DNA"/>
</dbReference>
<reference evidence="2 3" key="1">
    <citation type="journal article" date="2020" name="BMC Genomics">
        <title>Intraspecific diversification of the crop wild relative Brassica cretica Lam. using demographic model selection.</title>
        <authorList>
            <person name="Kioukis A."/>
            <person name="Michalopoulou V.A."/>
            <person name="Briers L."/>
            <person name="Pirintsos S."/>
            <person name="Studholme D.J."/>
            <person name="Pavlidis P."/>
            <person name="Sarris P.F."/>
        </authorList>
    </citation>
    <scope>NUCLEOTIDE SEQUENCE [LARGE SCALE GENOMIC DNA]</scope>
    <source>
        <strain evidence="3">cv. PFS-1207/04</strain>
    </source>
</reference>
<dbReference type="InterPro" id="IPR026960">
    <property type="entry name" value="RVT-Znf"/>
</dbReference>
<sequence length="117" mass="13661">MWIANYDRMLTRARLASWGIPIPTHCCLCSQAPGDRDHLFLTCEYSAVIWKWLLLKLHPSGRIFNNWHELLSWLKSDSQQAPAILCCLVVHTTIYHLWKQRKKCPLQQHSHPTGIDT</sequence>
<evidence type="ECO:0000313" key="3">
    <source>
        <dbReference type="Proteomes" id="UP000266723"/>
    </source>
</evidence>